<dbReference type="Proteomes" id="UP000199199">
    <property type="component" value="Unassembled WGS sequence"/>
</dbReference>
<accession>A0A1I6PAN7</accession>
<organism evidence="2 3">
    <name type="scientific">Halostagnicola kamekurae</name>
    <dbReference type="NCBI Taxonomy" id="619731"/>
    <lineage>
        <taxon>Archaea</taxon>
        <taxon>Methanobacteriati</taxon>
        <taxon>Methanobacteriota</taxon>
        <taxon>Stenosarchaea group</taxon>
        <taxon>Halobacteria</taxon>
        <taxon>Halobacteriales</taxon>
        <taxon>Natrialbaceae</taxon>
        <taxon>Halostagnicola</taxon>
    </lineage>
</organism>
<evidence type="ECO:0000256" key="1">
    <source>
        <dbReference type="SAM" id="MobiDB-lite"/>
    </source>
</evidence>
<dbReference type="EMBL" id="FOZS01000001">
    <property type="protein sequence ID" value="SFS37158.1"/>
    <property type="molecule type" value="Genomic_DNA"/>
</dbReference>
<evidence type="ECO:0000313" key="3">
    <source>
        <dbReference type="Proteomes" id="UP000199199"/>
    </source>
</evidence>
<evidence type="ECO:0000313" key="2">
    <source>
        <dbReference type="EMBL" id="SFS37158.1"/>
    </source>
</evidence>
<dbReference type="PROSITE" id="PS51318">
    <property type="entry name" value="TAT"/>
    <property type="match status" value="1"/>
</dbReference>
<sequence>MLSKRSLLRRALAVAGVGAIASGTAGATPNARSAALGTQYGYDAGAVADAETTAIASVDRSILDVTGLPEAARAPFEELRRRYSSVSLEDVERVSASAALDGETITGGCAVATGSFNRRAIRTEAGAYGLSEVGSDGDRHRMEIDGAPQSLTGTGSSTTTTPTTDDPTTADRLAAEDKPYAIGLGDSTLAVGYGSESTDARTHVDAALVADDRSRSSEANLDLNETYGSLPSLLSGHAVACASLDSATREALCDRLTDAPEAFRSAVRAARATGVALQAGPTRSRLRYGIVADPDRLSVDTVVDIVSQATSGSGSLENEGVYRDGWTFVVDASVETEKLWTAHGSFLASGSDDR</sequence>
<reference evidence="3" key="1">
    <citation type="submission" date="2016-10" db="EMBL/GenBank/DDBJ databases">
        <authorList>
            <person name="Varghese N."/>
            <person name="Submissions S."/>
        </authorList>
    </citation>
    <scope>NUCLEOTIDE SEQUENCE [LARGE SCALE GENOMIC DNA]</scope>
    <source>
        <strain evidence="3">DSM 22427</strain>
    </source>
</reference>
<feature type="region of interest" description="Disordered" evidence="1">
    <location>
        <begin position="134"/>
        <end position="170"/>
    </location>
</feature>
<dbReference type="InterPro" id="IPR006311">
    <property type="entry name" value="TAT_signal"/>
</dbReference>
<dbReference type="AlphaFoldDB" id="A0A1I6PAN7"/>
<proteinExistence type="predicted"/>
<keyword evidence="3" id="KW-1185">Reference proteome</keyword>
<gene>
    <name evidence="2" type="ORF">SAMN04488556_0428</name>
</gene>
<dbReference type="RefSeq" id="WP_092900921.1">
    <property type="nucleotide sequence ID" value="NZ_FOZS01000001.1"/>
</dbReference>
<protein>
    <submittedName>
        <fullName evidence="2">Uncharacterized protein</fullName>
    </submittedName>
</protein>
<dbReference type="OrthoDB" id="163641at2157"/>
<feature type="compositionally biased region" description="Low complexity" evidence="1">
    <location>
        <begin position="152"/>
        <end position="167"/>
    </location>
</feature>
<name>A0A1I6PAN7_9EURY</name>